<dbReference type="InterPro" id="IPR041685">
    <property type="entry name" value="AAA_GajA/Old/RecF-like"/>
</dbReference>
<accession>A0A398DNE7</accession>
<gene>
    <name evidence="3" type="ORF">SMC1_05445</name>
</gene>
<feature type="domain" description="OLD protein-like TOPRIM" evidence="2">
    <location>
        <begin position="470"/>
        <end position="535"/>
    </location>
</feature>
<dbReference type="Pfam" id="PF13175">
    <property type="entry name" value="AAA_15"/>
    <property type="match status" value="1"/>
</dbReference>
<evidence type="ECO:0000259" key="2">
    <source>
        <dbReference type="Pfam" id="PF20469"/>
    </source>
</evidence>
<dbReference type="EMBL" id="QXIY01000021">
    <property type="protein sequence ID" value="RIE16715.1"/>
    <property type="molecule type" value="Genomic_DNA"/>
</dbReference>
<organism evidence="3 4">
    <name type="scientific">Candidatus Cryosericum septentrionale</name>
    <dbReference type="NCBI Taxonomy" id="2290913"/>
    <lineage>
        <taxon>Bacteria</taxon>
        <taxon>Pseudomonadati</taxon>
        <taxon>Caldisericota/Cryosericota group</taxon>
        <taxon>Candidatus Cryosericota</taxon>
        <taxon>Candidatus Cryosericia</taxon>
        <taxon>Candidatus Cryosericales</taxon>
        <taxon>Candidatus Cryosericaceae</taxon>
        <taxon>Candidatus Cryosericum</taxon>
    </lineage>
</organism>
<dbReference type="Proteomes" id="UP000266113">
    <property type="component" value="Unassembled WGS sequence"/>
</dbReference>
<evidence type="ECO:0000259" key="1">
    <source>
        <dbReference type="Pfam" id="PF13175"/>
    </source>
</evidence>
<dbReference type="RefSeq" id="WP_119085777.1">
    <property type="nucleotide sequence ID" value="NZ_QXIY01000021.1"/>
</dbReference>
<dbReference type="Pfam" id="PF20469">
    <property type="entry name" value="OLD-like_TOPRIM"/>
    <property type="match status" value="1"/>
</dbReference>
<sequence>MILKSLHVQNYRSVLDAILDFDSLTVLVGANGAGKSAFLNAIRLFQDPTLPISREDFYARNIEQSIGLTGTFGLLDDGEKAQFAPYLDGENLIIQRLFSYVGDKISPESHGTRRANAEFDCIEHAEGGATGKKTAYNELRKKPEYSEMPSVMKADDIDEYLSEWVLKHSERCPYRADNGEFFGWKGVGNGYLKDHWRVLYIPAIQNAAQDAQEGRSSPLTQLVDMSARKALAGASDFSEFSEQMKQGFSDLVSHHASDLGVLALGITGYLDKLAPGSSVELEWDTSQPVEIKPPTALAFLVEGGYRAPVTHAGNGLQRACVISLMEQLAAGNGSRKIADGSSPLAAGAASLPSYMIVMEEPELYQHPDRQRYLAEVFSRLAGAGIPGVSNDTQVCYSTHSPLFVRMGEFSSVRLVRRVPGQNSSVPKQTSIVQSSVASVLSKLGSAYACTEKELCSKLETLMNPWMNEGFFAGLVVLVEGEDDRAAILTTAKRLEVDLQGQGIAVIPCNGKNNLARPWAVFQDLGIPTYVIWDGDSHLGPTDGVCPTCHRALDKKADPRINQYLLKLVQGDTADWPPTTIGDRYGCFKNDLEATLEEELTSEVFEGCLSEAMTELGITKKEHAIKNSSVIRQILELAAAQGHVSRTLDDMVRQIETLL</sequence>
<dbReference type="Gene3D" id="3.40.50.300">
    <property type="entry name" value="P-loop containing nucleotide triphosphate hydrolases"/>
    <property type="match status" value="1"/>
</dbReference>
<keyword evidence="4" id="KW-1185">Reference proteome</keyword>
<evidence type="ECO:0000313" key="3">
    <source>
        <dbReference type="EMBL" id="RIE16715.1"/>
    </source>
</evidence>
<dbReference type="PANTHER" id="PTHR43581:SF4">
    <property type="entry name" value="ATP_GTP PHOSPHATASE"/>
    <property type="match status" value="1"/>
</dbReference>
<feature type="domain" description="Endonuclease GajA/Old nuclease/RecF-like AAA" evidence="1">
    <location>
        <begin position="1"/>
        <end position="404"/>
    </location>
</feature>
<dbReference type="SUPFAM" id="SSF52540">
    <property type="entry name" value="P-loop containing nucleoside triphosphate hydrolases"/>
    <property type="match status" value="1"/>
</dbReference>
<dbReference type="InterPro" id="IPR027417">
    <property type="entry name" value="P-loop_NTPase"/>
</dbReference>
<name>A0A398DNE7_9BACT</name>
<dbReference type="CDD" id="cd01026">
    <property type="entry name" value="TOPRIM_OLD"/>
    <property type="match status" value="1"/>
</dbReference>
<protein>
    <submittedName>
        <fullName evidence="3">Uncharacterized protein</fullName>
    </submittedName>
</protein>
<reference evidence="3 4" key="1">
    <citation type="submission" date="2018-09" db="EMBL/GenBank/DDBJ databases">
        <title>Discovery and Ecogenomic Context for Candidatus Cryosericales, a Global Caldiserica Order Active in Thawing Permafrost.</title>
        <authorList>
            <person name="Martinez M.A."/>
            <person name="Woodcroft B.J."/>
            <person name="Ignacio Espinoza J.C."/>
            <person name="Zayed A."/>
            <person name="Singleton C.M."/>
            <person name="Boyd J."/>
            <person name="Li Y.-F."/>
            <person name="Purvine S."/>
            <person name="Maughan H."/>
            <person name="Hodgkins S.B."/>
            <person name="Anderson D."/>
            <person name="Sederholm M."/>
            <person name="Temperton B."/>
            <person name="Saleska S.R."/>
            <person name="Tyson G.W."/>
            <person name="Rich V.I."/>
        </authorList>
    </citation>
    <scope>NUCLEOTIDE SEQUENCE [LARGE SCALE GENOMIC DNA]</scope>
    <source>
        <strain evidence="3 4">SMC1</strain>
    </source>
</reference>
<proteinExistence type="predicted"/>
<dbReference type="InterPro" id="IPR034139">
    <property type="entry name" value="TOPRIM_OLD"/>
</dbReference>
<comment type="caution">
    <text evidence="3">The sequence shown here is derived from an EMBL/GenBank/DDBJ whole genome shotgun (WGS) entry which is preliminary data.</text>
</comment>
<dbReference type="OrthoDB" id="9784297at2"/>
<dbReference type="AlphaFoldDB" id="A0A398DNE7"/>
<evidence type="ECO:0000313" key="4">
    <source>
        <dbReference type="Proteomes" id="UP000266113"/>
    </source>
</evidence>
<dbReference type="InterPro" id="IPR051396">
    <property type="entry name" value="Bact_Antivir_Def_Nuclease"/>
</dbReference>
<dbReference type="PANTHER" id="PTHR43581">
    <property type="entry name" value="ATP/GTP PHOSPHATASE"/>
    <property type="match status" value="1"/>
</dbReference>